<dbReference type="GO" id="GO:0003723">
    <property type="term" value="F:RNA binding"/>
    <property type="evidence" value="ECO:0007669"/>
    <property type="project" value="InterPro"/>
</dbReference>
<dbReference type="FunFam" id="1.25.40.10:FF:000505">
    <property type="entry name" value="Pentatricopeptide repeat-containing protein"/>
    <property type="match status" value="1"/>
</dbReference>
<dbReference type="OMA" id="FDMMRTT"/>
<dbReference type="InterPro" id="IPR032867">
    <property type="entry name" value="DYW_dom"/>
</dbReference>
<evidence type="ECO:0000259" key="5">
    <source>
        <dbReference type="Pfam" id="PF14432"/>
    </source>
</evidence>
<name>A0A3B6KFZ9_WHEAT</name>
<dbReference type="RefSeq" id="XP_044381053.1">
    <property type="nucleotide sequence ID" value="XM_044525118.1"/>
</dbReference>
<feature type="repeat" description="PPR" evidence="3">
    <location>
        <begin position="156"/>
        <end position="186"/>
    </location>
</feature>
<organism evidence="6">
    <name type="scientific">Triticum aestivum</name>
    <name type="common">Wheat</name>
    <dbReference type="NCBI Taxonomy" id="4565"/>
    <lineage>
        <taxon>Eukaryota</taxon>
        <taxon>Viridiplantae</taxon>
        <taxon>Streptophyta</taxon>
        <taxon>Embryophyta</taxon>
        <taxon>Tracheophyta</taxon>
        <taxon>Spermatophyta</taxon>
        <taxon>Magnoliopsida</taxon>
        <taxon>Liliopsida</taxon>
        <taxon>Poales</taxon>
        <taxon>Poaceae</taxon>
        <taxon>BOP clade</taxon>
        <taxon>Pooideae</taxon>
        <taxon>Triticodae</taxon>
        <taxon>Triticeae</taxon>
        <taxon>Triticinae</taxon>
        <taxon>Triticum</taxon>
    </lineage>
</organism>
<dbReference type="Pfam" id="PF14432">
    <property type="entry name" value="DYW_deaminase"/>
    <property type="match status" value="1"/>
</dbReference>
<dbReference type="PROSITE" id="PS51375">
    <property type="entry name" value="PPR"/>
    <property type="match status" value="7"/>
</dbReference>
<proteinExistence type="predicted"/>
<dbReference type="Gramene" id="TraesCS5A02G184200.1">
    <property type="protein sequence ID" value="TraesCS5A02G184200.1"/>
    <property type="gene ID" value="TraesCS5A02G184200"/>
</dbReference>
<dbReference type="STRING" id="4565.A0A3B6KFZ9"/>
<feature type="repeat" description="PPR" evidence="3">
    <location>
        <begin position="94"/>
        <end position="128"/>
    </location>
</feature>
<dbReference type="Gramene" id="TraesCS5A03G0486800.1">
    <property type="protein sequence ID" value="TraesCS5A03G0486800.1.CDS"/>
    <property type="gene ID" value="TraesCS5A03G0486800"/>
</dbReference>
<dbReference type="Pfam" id="PF13041">
    <property type="entry name" value="PPR_2"/>
    <property type="match status" value="1"/>
</dbReference>
<dbReference type="Gene3D" id="1.25.40.10">
    <property type="entry name" value="Tetratricopeptide repeat domain"/>
    <property type="match status" value="7"/>
</dbReference>
<dbReference type="SMR" id="A0A3B6KFZ9"/>
<reference evidence="6" key="1">
    <citation type="submission" date="2018-08" db="EMBL/GenBank/DDBJ databases">
        <authorList>
            <person name="Rossello M."/>
        </authorList>
    </citation>
    <scope>NUCLEOTIDE SEQUENCE [LARGE SCALE GENOMIC DNA]</scope>
    <source>
        <strain evidence="6">cv. Chinese Spring</strain>
    </source>
</reference>
<evidence type="ECO:0000256" key="2">
    <source>
        <dbReference type="ARBA" id="ARBA00022946"/>
    </source>
</evidence>
<dbReference type="GeneID" id="123103509"/>
<evidence type="ECO:0000313" key="7">
    <source>
        <dbReference type="Proteomes" id="UP000019116"/>
    </source>
</evidence>
<evidence type="ECO:0000256" key="1">
    <source>
        <dbReference type="ARBA" id="ARBA00022737"/>
    </source>
</evidence>
<feature type="repeat" description="PPR" evidence="3">
    <location>
        <begin position="187"/>
        <end position="221"/>
    </location>
</feature>
<feature type="compositionally biased region" description="Basic residues" evidence="4">
    <location>
        <begin position="1"/>
        <end position="17"/>
    </location>
</feature>
<dbReference type="Gramene" id="TraesNOR5A03G02680920.1">
    <property type="protein sequence ID" value="TraesNOR5A03G02680920.1"/>
    <property type="gene ID" value="TraesNOR5A03G02680920"/>
</dbReference>
<feature type="domain" description="DYW" evidence="5">
    <location>
        <begin position="658"/>
        <end position="750"/>
    </location>
</feature>
<gene>
    <name evidence="6" type="primary">LOC123103509</name>
</gene>
<dbReference type="OrthoDB" id="185373at2759"/>
<dbReference type="PANTHER" id="PTHR47926:SF433">
    <property type="entry name" value="PENTATRICOPEPTIDE REPEAT-CONTAINING PROTEIN"/>
    <property type="match status" value="1"/>
</dbReference>
<dbReference type="EnsemblPlants" id="TraesCS5A02G184200.1">
    <property type="protein sequence ID" value="TraesCS5A02G184200.1"/>
    <property type="gene ID" value="TraesCS5A02G184200"/>
</dbReference>
<dbReference type="InterPro" id="IPR011990">
    <property type="entry name" value="TPR-like_helical_dom_sf"/>
</dbReference>
<dbReference type="GO" id="GO:0008270">
    <property type="term" value="F:zinc ion binding"/>
    <property type="evidence" value="ECO:0007669"/>
    <property type="project" value="InterPro"/>
</dbReference>
<dbReference type="FunFam" id="1.25.40.10:FF:000125">
    <property type="entry name" value="Pentatricopeptide repeat-containing protein"/>
    <property type="match status" value="2"/>
</dbReference>
<evidence type="ECO:0000256" key="4">
    <source>
        <dbReference type="SAM" id="MobiDB-lite"/>
    </source>
</evidence>
<dbReference type="AlphaFoldDB" id="A0A3B6KFZ9"/>
<dbReference type="GO" id="GO:0009451">
    <property type="term" value="P:RNA modification"/>
    <property type="evidence" value="ECO:0007669"/>
    <property type="project" value="InterPro"/>
</dbReference>
<keyword evidence="2" id="KW-0809">Transit peptide</keyword>
<keyword evidence="1" id="KW-0677">Repeat</keyword>
<dbReference type="Proteomes" id="UP000019116">
    <property type="component" value="Chromosome 5A"/>
</dbReference>
<evidence type="ECO:0000256" key="3">
    <source>
        <dbReference type="PROSITE-ProRule" id="PRU00708"/>
    </source>
</evidence>
<dbReference type="Pfam" id="PF01535">
    <property type="entry name" value="PPR"/>
    <property type="match status" value="13"/>
</dbReference>
<feature type="region of interest" description="Disordered" evidence="4">
    <location>
        <begin position="1"/>
        <end position="25"/>
    </location>
</feature>
<evidence type="ECO:0000313" key="6">
    <source>
        <dbReference type="EnsemblPlants" id="TraesCS5A02G184200.1"/>
    </source>
</evidence>
<dbReference type="FunFam" id="1.25.40.10:FF:001825">
    <property type="entry name" value="pentatricopeptide repeat-containing protein At4g02750"/>
    <property type="match status" value="1"/>
</dbReference>
<accession>A0A3B6KFZ9</accession>
<dbReference type="InterPro" id="IPR046848">
    <property type="entry name" value="E_motif"/>
</dbReference>
<feature type="repeat" description="PPR" evidence="3">
    <location>
        <begin position="443"/>
        <end position="477"/>
    </location>
</feature>
<reference evidence="6" key="2">
    <citation type="submission" date="2018-10" db="UniProtKB">
        <authorList>
            <consortium name="EnsemblPlants"/>
        </authorList>
    </citation>
    <scope>IDENTIFICATION</scope>
</reference>
<dbReference type="NCBIfam" id="TIGR00756">
    <property type="entry name" value="PPR"/>
    <property type="match status" value="11"/>
</dbReference>
<dbReference type="InterPro" id="IPR002885">
    <property type="entry name" value="PPR_rpt"/>
</dbReference>
<keyword evidence="7" id="KW-1185">Reference proteome</keyword>
<dbReference type="GO" id="GO:0048731">
    <property type="term" value="P:system development"/>
    <property type="evidence" value="ECO:0007669"/>
    <property type="project" value="UniProtKB-ARBA"/>
</dbReference>
<sequence>MLPSRHLRAAVRQRSHRPPAAGEACSGKLDADVIRRNKAITVHMRAGRVGEAERLFDAMPRRSTSTYNAMLAGYASNGRLPVALSLFRSIPRPDTFSYNTLLHALAVSSSLTDARSLFDEMPVKDSVTYNVMISSHANHGLVSLARKYFDLAPEKDAVSWNGMLAAYVRNGRVQEARQLFNSRTEWDAISWNALMAGYVQLGRMAEAQELFDRMPQRDVVSWNTMVSGYARGGDMVEARRMFDMAPVRDVFTWTAVVSGYAQNGMLVDARMVFDAMPERNPVSWNAMVAAYVQRRMMEKAKELFDIMPCRNVASWNTMLTGYAQAGMLDEARAVFDMMPQKDAVSWAAILAAYAQAGFSEETLQLFIKMGRCGEWVNRSAFACLLSTCADIAALECGMQLHGRLIKAGYGLGRFVGNALLAMYFKCGNMEDARNAFEQMEDRDAVSWNTVIAGYARHGFGKEALEVFDMMRATSTKPDDITLVGVLAACSHSGLVEKGISYFYSMHRDFGVTAKPEHYTCMIDLLGRAGRLDEAQGLMKDMPFEPDATMWGALLGASRIHRNSELGKSAAEKIFELEPENAGMYVLLSNIYASSGNWRDVGKMRVMMEDRGVKKVPGFSWMEVQNKVHTFSVGDCVHPEKEKIYAFLEDLDMRMKKAGYVSATEMVLHDVEDEEKEHMLKYHSEKLAVAYGILNIPIGRPIRVIKNLRVCGDCHNAFKYISAIEGRLIILRDSNRFHHFRDGSCSCGDYW</sequence>
<dbReference type="Pfam" id="PF20431">
    <property type="entry name" value="E_motif"/>
    <property type="match status" value="1"/>
</dbReference>
<dbReference type="PANTHER" id="PTHR47926">
    <property type="entry name" value="PENTATRICOPEPTIDE REPEAT-CONTAINING PROTEIN"/>
    <property type="match status" value="1"/>
</dbReference>
<dbReference type="KEGG" id="taes:123103509"/>
<dbReference type="InterPro" id="IPR046960">
    <property type="entry name" value="PPR_At4g14850-like_plant"/>
</dbReference>
<protein>
    <recommendedName>
        <fullName evidence="5">DYW domain-containing protein</fullName>
    </recommendedName>
</protein>
<feature type="repeat" description="PPR" evidence="3">
    <location>
        <begin position="311"/>
        <end position="345"/>
    </location>
</feature>
<dbReference type="FunFam" id="1.25.40.10:FF:000316">
    <property type="entry name" value="Pentatricopeptide repeat-containing protein"/>
    <property type="match status" value="1"/>
</dbReference>
<feature type="repeat" description="PPR" evidence="3">
    <location>
        <begin position="249"/>
        <end position="283"/>
    </location>
</feature>
<dbReference type="FunFam" id="1.25.40.10:FF:000031">
    <property type="entry name" value="Pentatricopeptide repeat-containing protein mitochondrial"/>
    <property type="match status" value="1"/>
</dbReference>
<dbReference type="FunFam" id="1.25.40.10:FF:000779">
    <property type="entry name" value="Pentatricopeptide repeat-containing protein"/>
    <property type="match status" value="1"/>
</dbReference>
<dbReference type="SUPFAM" id="SSF48452">
    <property type="entry name" value="TPR-like"/>
    <property type="match status" value="1"/>
</dbReference>
<feature type="repeat" description="PPR" evidence="3">
    <location>
        <begin position="63"/>
        <end position="93"/>
    </location>
</feature>